<evidence type="ECO:0000313" key="2">
    <source>
        <dbReference type="EMBL" id="EUA55037.1"/>
    </source>
</evidence>
<evidence type="ECO:0000313" key="3">
    <source>
        <dbReference type="Proteomes" id="UP000020825"/>
    </source>
</evidence>
<dbReference type="SUPFAM" id="SSF52777">
    <property type="entry name" value="CoA-dependent acyltransferases"/>
    <property type="match status" value="1"/>
</dbReference>
<feature type="compositionally biased region" description="Basic residues" evidence="1">
    <location>
        <begin position="202"/>
        <end position="240"/>
    </location>
</feature>
<name>X8CF76_MYCIT</name>
<dbReference type="Gene3D" id="3.30.559.10">
    <property type="entry name" value="Chloramphenicol acetyltransferase-like domain"/>
    <property type="match status" value="1"/>
</dbReference>
<feature type="compositionally biased region" description="Polar residues" evidence="1">
    <location>
        <begin position="147"/>
        <end position="156"/>
    </location>
</feature>
<dbReference type="InterPro" id="IPR023213">
    <property type="entry name" value="CAT-like_dom_sf"/>
</dbReference>
<proteinExistence type="predicted"/>
<dbReference type="AlphaFoldDB" id="X8CF76"/>
<sequence length="240" mass="26892">MLAWQNTDSAELSLGDVRVTPLPVDTRTARMDLAWSLAERWSADGRPEGIGGAVEFRTDVFDTATIEALITRLHRVLEAMTADPARRLSSIDVLGPTSTPASTRSATARCWTARRARRCRYPRCSPTTSRAPRKRWPSPTVRIPGPTANSTSQQTDWRTCSLTTAAGRAVRGAAHRALGAGRRRHPGGAQNRGRVRPDRPRPARRPNRLHARRRRTGGGAHHRRTPLAPRRFRRARHRYR</sequence>
<accession>X8CF76</accession>
<dbReference type="Gene3D" id="3.30.559.30">
    <property type="entry name" value="Nonribosomal peptide synthetase, condensation domain"/>
    <property type="match status" value="1"/>
</dbReference>
<organism evidence="2 3">
    <name type="scientific">Mycobacterium intracellulare 1956</name>
    <dbReference type="NCBI Taxonomy" id="1299331"/>
    <lineage>
        <taxon>Bacteria</taxon>
        <taxon>Bacillati</taxon>
        <taxon>Actinomycetota</taxon>
        <taxon>Actinomycetes</taxon>
        <taxon>Mycobacteriales</taxon>
        <taxon>Mycobacteriaceae</taxon>
        <taxon>Mycobacterium</taxon>
        <taxon>Mycobacterium avium complex (MAC)</taxon>
    </lineage>
</organism>
<reference evidence="2 3" key="1">
    <citation type="submission" date="2013-12" db="EMBL/GenBank/DDBJ databases">
        <authorList>
            <person name="Zelazny A."/>
            <person name="Olivier K."/>
            <person name="Holland S."/>
            <person name="Lenaerts A."/>
            <person name="Ordway D."/>
            <person name="DeGroote M.A."/>
            <person name="Parker T."/>
            <person name="Sizemore C."/>
            <person name="Tallon L.J."/>
            <person name="Sadzewicz L.K."/>
            <person name="Sengamalay N."/>
            <person name="Fraser C.M."/>
            <person name="Hine E."/>
            <person name="Shefchek K.A."/>
            <person name="Das S.P."/>
            <person name="Tettelin H."/>
        </authorList>
    </citation>
    <scope>NUCLEOTIDE SEQUENCE [LARGE SCALE GENOMIC DNA]</scope>
    <source>
        <strain evidence="2 3">1956</strain>
    </source>
</reference>
<dbReference type="EMBL" id="JAOG01000002">
    <property type="protein sequence ID" value="EUA55037.1"/>
    <property type="molecule type" value="Genomic_DNA"/>
</dbReference>
<protein>
    <submittedName>
        <fullName evidence="2">HxxPF-repeated domain protein</fullName>
    </submittedName>
</protein>
<gene>
    <name evidence="2" type="ORF">I550_3188</name>
</gene>
<comment type="caution">
    <text evidence="2">The sequence shown here is derived from an EMBL/GenBank/DDBJ whole genome shotgun (WGS) entry which is preliminary data.</text>
</comment>
<dbReference type="Proteomes" id="UP000020825">
    <property type="component" value="Unassembled WGS sequence"/>
</dbReference>
<evidence type="ECO:0000256" key="1">
    <source>
        <dbReference type="SAM" id="MobiDB-lite"/>
    </source>
</evidence>
<feature type="region of interest" description="Disordered" evidence="1">
    <location>
        <begin position="176"/>
        <end position="240"/>
    </location>
</feature>
<dbReference type="PATRIC" id="fig|1299331.3.peg.3108"/>
<feature type="region of interest" description="Disordered" evidence="1">
    <location>
        <begin position="123"/>
        <end position="156"/>
    </location>
</feature>